<dbReference type="InterPro" id="IPR036291">
    <property type="entry name" value="NAD(P)-bd_dom_sf"/>
</dbReference>
<dbReference type="EMBL" id="PEMJ01000329">
    <property type="protein sequence ID" value="RTI12317.1"/>
    <property type="molecule type" value="Genomic_DNA"/>
</dbReference>
<dbReference type="RefSeq" id="WP_126164982.1">
    <property type="nucleotide sequence ID" value="NZ_PELM01000077.1"/>
</dbReference>
<feature type="domain" description="Alcohol dehydrogenase-like N-terminal" evidence="3">
    <location>
        <begin position="42"/>
        <end position="157"/>
    </location>
</feature>
<dbReference type="PANTHER" id="PTHR43401:SF2">
    <property type="entry name" value="L-THREONINE 3-DEHYDROGENASE"/>
    <property type="match status" value="1"/>
</dbReference>
<evidence type="ECO:0000313" key="6">
    <source>
        <dbReference type="EMBL" id="RTH32989.1"/>
    </source>
</evidence>
<dbReference type="InterPro" id="IPR013154">
    <property type="entry name" value="ADH-like_N"/>
</dbReference>
<evidence type="ECO:0000313" key="8">
    <source>
        <dbReference type="EMBL" id="RTI08005.1"/>
    </source>
</evidence>
<dbReference type="Proteomes" id="UP000287962">
    <property type="component" value="Unassembled WGS sequence"/>
</dbReference>
<dbReference type="SUPFAM" id="SSF50129">
    <property type="entry name" value="GroES-like"/>
    <property type="match status" value="1"/>
</dbReference>
<gene>
    <name evidence="8" type="ORF">CSW25_05195</name>
    <name evidence="9" type="ORF">CSW27_10565</name>
    <name evidence="7" type="ORF">CSW29_06890</name>
    <name evidence="6" type="ORF">CSW33_05310</name>
    <name evidence="5" type="ORF">CSW41_07485</name>
    <name evidence="4" type="ORF">CSW50_03415</name>
</gene>
<comment type="caution">
    <text evidence="7">The sequence shown here is derived from an EMBL/GenBank/DDBJ whole genome shotgun (WGS) entry which is preliminary data.</text>
</comment>
<dbReference type="Proteomes" id="UP000287439">
    <property type="component" value="Unassembled WGS sequence"/>
</dbReference>
<dbReference type="Proteomes" id="UP000288347">
    <property type="component" value="Unassembled WGS sequence"/>
</dbReference>
<evidence type="ECO:0000313" key="13">
    <source>
        <dbReference type="Proteomes" id="UP000287962"/>
    </source>
</evidence>
<evidence type="ECO:0000313" key="11">
    <source>
        <dbReference type="Proteomes" id="UP000287155"/>
    </source>
</evidence>
<dbReference type="Gene3D" id="3.40.50.720">
    <property type="entry name" value="NAD(P)-binding Rossmann-like Domain"/>
    <property type="match status" value="1"/>
</dbReference>
<dbReference type="EMBL" id="PEML01000122">
    <property type="protein sequence ID" value="RTI08005.1"/>
    <property type="molecule type" value="Genomic_DNA"/>
</dbReference>
<dbReference type="InterPro" id="IPR011032">
    <property type="entry name" value="GroES-like_sf"/>
</dbReference>
<protein>
    <submittedName>
        <fullName evidence="7">Alcohol dehydrogenase</fullName>
    </submittedName>
</protein>
<dbReference type="InterPro" id="IPR013149">
    <property type="entry name" value="ADH-like_C"/>
</dbReference>
<evidence type="ECO:0000313" key="15">
    <source>
        <dbReference type="Proteomes" id="UP000288347"/>
    </source>
</evidence>
<evidence type="ECO:0000313" key="5">
    <source>
        <dbReference type="EMBL" id="RTH17691.1"/>
    </source>
</evidence>
<dbReference type="Gene3D" id="3.90.180.10">
    <property type="entry name" value="Medium-chain alcohol dehydrogenases, catalytic domain"/>
    <property type="match status" value="1"/>
</dbReference>
<dbReference type="Pfam" id="PF08240">
    <property type="entry name" value="ADH_N"/>
    <property type="match status" value="1"/>
</dbReference>
<keyword evidence="1" id="KW-0560">Oxidoreductase</keyword>
<evidence type="ECO:0000313" key="12">
    <source>
        <dbReference type="Proteomes" id="UP000287439"/>
    </source>
</evidence>
<evidence type="ECO:0000256" key="1">
    <source>
        <dbReference type="ARBA" id="ARBA00023002"/>
    </source>
</evidence>
<reference evidence="8" key="1">
    <citation type="submission" date="2017-10" db="EMBL/GenBank/DDBJ databases">
        <authorList>
            <person name="Wilpiszeski R.L."/>
            <person name="Zhidan Z."/>
            <person name="House C.H."/>
        </authorList>
    </citation>
    <scope>NUCLEOTIDE SEQUENCE</scope>
    <source>
        <strain evidence="8">12_S12</strain>
    </source>
</reference>
<evidence type="ECO:0000313" key="9">
    <source>
        <dbReference type="EMBL" id="RTI12317.1"/>
    </source>
</evidence>
<reference evidence="10 11" key="2">
    <citation type="journal article" date="2019" name="Extremophiles">
        <title>Biogeography of thermophiles and predominance of Thermus scotoductus in domestic water heaters.</title>
        <authorList>
            <person name="Wilpiszeski R.L."/>
            <person name="Zhang Z."/>
            <person name="House C.H."/>
        </authorList>
    </citation>
    <scope>NUCLEOTIDE SEQUENCE [LARGE SCALE GENOMIC DNA]</scope>
    <source>
        <strain evidence="8 13">12_S12</strain>
        <strain evidence="9 11">14_S14</strain>
        <strain evidence="7 15">16_S16</strain>
        <strain evidence="6 10">20_S20</strain>
        <strain evidence="5 12">28_S28</strain>
        <strain evidence="4 14">38_S38</strain>
    </source>
</reference>
<dbReference type="EMBL" id="PELV01000233">
    <property type="protein sequence ID" value="RTH17691.1"/>
    <property type="molecule type" value="Genomic_DNA"/>
</dbReference>
<feature type="domain" description="Alcohol dehydrogenase-like C-terminal" evidence="2">
    <location>
        <begin position="196"/>
        <end position="328"/>
    </location>
</feature>
<dbReference type="Proteomes" id="UP000286928">
    <property type="component" value="Unassembled WGS sequence"/>
</dbReference>
<evidence type="ECO:0000313" key="14">
    <source>
        <dbReference type="Proteomes" id="UP000288082"/>
    </source>
</evidence>
<sequence>MKALLYTPSLPRFFAARVLGKRFPKGLLPLSLTQLPLPERQGFVRVRVRLSGVCGSDLALLYGKSPPSISPFFSFPAVLGHEILGEVEGSLVAVNPLLTCADRGLPPCPKCQEGEEGLCQNVAEGSLAPGMLGYNRDLPGGWGEWILARPERLYPIPAHVPEERAVLAEPLAVVVRGLKKLKPWPKEVLILGMGTLGLLALKALRALGFSGKVYAVAKYPHQAERALAFGADGVYGSAKEALLERAKRYRHLLFEGYRGGYEAALEASGSGAGFRQALTLAQEGGRVLLLGAPGLDWADLSPFWFKEVGLVGSYTYSPEEFAQAVGLLPELKGLEGLIGGTFPLEAWPQALSAKGKALFSPQGSNRPNVL</sequence>
<evidence type="ECO:0000259" key="2">
    <source>
        <dbReference type="Pfam" id="PF00107"/>
    </source>
</evidence>
<evidence type="ECO:0000313" key="4">
    <source>
        <dbReference type="EMBL" id="RTH04142.1"/>
    </source>
</evidence>
<name>A0A348XS04_THESC</name>
<evidence type="ECO:0000259" key="3">
    <source>
        <dbReference type="Pfam" id="PF08240"/>
    </source>
</evidence>
<keyword evidence="13" id="KW-1185">Reference proteome</keyword>
<dbReference type="EMBL" id="PEMD01000133">
    <property type="protein sequence ID" value="RTH32989.1"/>
    <property type="molecule type" value="Genomic_DNA"/>
</dbReference>
<dbReference type="PANTHER" id="PTHR43401">
    <property type="entry name" value="L-THREONINE 3-DEHYDROGENASE"/>
    <property type="match status" value="1"/>
</dbReference>
<dbReference type="EMBL" id="PELM01000077">
    <property type="protein sequence ID" value="RTH04142.1"/>
    <property type="molecule type" value="Genomic_DNA"/>
</dbReference>
<evidence type="ECO:0000313" key="7">
    <source>
        <dbReference type="EMBL" id="RTH99908.1"/>
    </source>
</evidence>
<dbReference type="SUPFAM" id="SSF51735">
    <property type="entry name" value="NAD(P)-binding Rossmann-fold domains"/>
    <property type="match status" value="1"/>
</dbReference>
<accession>A0A348XS04</accession>
<dbReference type="Proteomes" id="UP000288082">
    <property type="component" value="Unassembled WGS sequence"/>
</dbReference>
<dbReference type="AlphaFoldDB" id="A0A348XS04"/>
<dbReference type="Pfam" id="PF00107">
    <property type="entry name" value="ADH_zinc_N"/>
    <property type="match status" value="1"/>
</dbReference>
<dbReference type="EMBL" id="PEMH01000210">
    <property type="protein sequence ID" value="RTH99908.1"/>
    <property type="molecule type" value="Genomic_DNA"/>
</dbReference>
<organism evidence="7 15">
    <name type="scientific">Thermus scotoductus</name>
    <dbReference type="NCBI Taxonomy" id="37636"/>
    <lineage>
        <taxon>Bacteria</taxon>
        <taxon>Thermotogati</taxon>
        <taxon>Deinococcota</taxon>
        <taxon>Deinococci</taxon>
        <taxon>Thermales</taxon>
        <taxon>Thermaceae</taxon>
        <taxon>Thermus</taxon>
    </lineage>
</organism>
<dbReference type="InterPro" id="IPR050129">
    <property type="entry name" value="Zn_alcohol_dh"/>
</dbReference>
<evidence type="ECO:0000313" key="10">
    <source>
        <dbReference type="Proteomes" id="UP000286928"/>
    </source>
</evidence>
<proteinExistence type="predicted"/>
<dbReference type="Proteomes" id="UP000287155">
    <property type="component" value="Unassembled WGS sequence"/>
</dbReference>
<dbReference type="GO" id="GO:0016491">
    <property type="term" value="F:oxidoreductase activity"/>
    <property type="evidence" value="ECO:0007669"/>
    <property type="project" value="UniProtKB-KW"/>
</dbReference>